<gene>
    <name evidence="3" type="ORF">F4556_000247</name>
</gene>
<sequence>MTAGGGWQGGWQAGWTGGQRAVQLGDVADFNAQFGRPGAGALRQAHHYSCLAAFYTPDPAVLVLPLQVEPEWTDWLARELGWGPVEVYSGIAPDTGLAEALAARPGLRERIAESGLPVRGWGGTGPVVRRFESKAESHRLFRRLAADHPAIRVPEQWEPTSWWRLAGLVRARAAAGLTSVVKAPYGVGGHGTAVLTPRQVRAAGGALAALRGLRAETGRAPLLEEFVAGHGPLRDLSFDGVIGPDGEVYPVGTAVMHIEGTGYRGATVGPDAVPASLAGPAAAFGIAVGRALAEAGHRGWYDLDFVVDPLGRLAPTETNLRLTGPSVAFMLAARLGGAGRYVRTLDQLPLGARLSQPALLAHLARVAERCAALGVGLLPTIPTAGFDPLPFAGVALWADGSEQLDAAEYLLRAANQGLADPFAGVLGEG</sequence>
<organism evidence="3 4">
    <name type="scientific">Kitasatospora gansuensis</name>
    <dbReference type="NCBI Taxonomy" id="258050"/>
    <lineage>
        <taxon>Bacteria</taxon>
        <taxon>Bacillati</taxon>
        <taxon>Actinomycetota</taxon>
        <taxon>Actinomycetes</taxon>
        <taxon>Kitasatosporales</taxon>
        <taxon>Streptomycetaceae</taxon>
        <taxon>Kitasatospora</taxon>
    </lineage>
</organism>
<dbReference type="InterPro" id="IPR011761">
    <property type="entry name" value="ATP-grasp"/>
</dbReference>
<dbReference type="RefSeq" id="WP_184910849.1">
    <property type="nucleotide sequence ID" value="NZ_JACHJR010000001.1"/>
</dbReference>
<evidence type="ECO:0000256" key="1">
    <source>
        <dbReference type="PROSITE-ProRule" id="PRU00409"/>
    </source>
</evidence>
<dbReference type="SUPFAM" id="SSF56059">
    <property type="entry name" value="Glutathione synthetase ATP-binding domain-like"/>
    <property type="match status" value="1"/>
</dbReference>
<dbReference type="GO" id="GO:0046872">
    <property type="term" value="F:metal ion binding"/>
    <property type="evidence" value="ECO:0007669"/>
    <property type="project" value="InterPro"/>
</dbReference>
<evidence type="ECO:0000313" key="4">
    <source>
        <dbReference type="Proteomes" id="UP000573327"/>
    </source>
</evidence>
<dbReference type="PROSITE" id="PS50975">
    <property type="entry name" value="ATP_GRASP"/>
    <property type="match status" value="1"/>
</dbReference>
<comment type="caution">
    <text evidence="3">The sequence shown here is derived from an EMBL/GenBank/DDBJ whole genome shotgun (WGS) entry which is preliminary data.</text>
</comment>
<dbReference type="EMBL" id="JACHJR010000001">
    <property type="protein sequence ID" value="MBB4944712.1"/>
    <property type="molecule type" value="Genomic_DNA"/>
</dbReference>
<reference evidence="3 4" key="1">
    <citation type="submission" date="2020-08" db="EMBL/GenBank/DDBJ databases">
        <title>Sequencing the genomes of 1000 actinobacteria strains.</title>
        <authorList>
            <person name="Klenk H.-P."/>
        </authorList>
    </citation>
    <scope>NUCLEOTIDE SEQUENCE [LARGE SCALE GENOMIC DNA]</scope>
    <source>
        <strain evidence="3 4">DSM 44786</strain>
    </source>
</reference>
<accession>A0A7W7WEF3</accession>
<keyword evidence="1" id="KW-0547">Nucleotide-binding</keyword>
<name>A0A7W7WEF3_9ACTN</name>
<dbReference type="GO" id="GO:0005524">
    <property type="term" value="F:ATP binding"/>
    <property type="evidence" value="ECO:0007669"/>
    <property type="project" value="UniProtKB-UniRule"/>
</dbReference>
<dbReference type="Proteomes" id="UP000573327">
    <property type="component" value="Unassembled WGS sequence"/>
</dbReference>
<keyword evidence="4" id="KW-1185">Reference proteome</keyword>
<keyword evidence="1" id="KW-0067">ATP-binding</keyword>
<feature type="domain" description="ATP-grasp" evidence="2">
    <location>
        <begin position="138"/>
        <end position="346"/>
    </location>
</feature>
<evidence type="ECO:0000259" key="2">
    <source>
        <dbReference type="PROSITE" id="PS50975"/>
    </source>
</evidence>
<protein>
    <recommendedName>
        <fullName evidence="2">ATP-grasp domain-containing protein</fullName>
    </recommendedName>
</protein>
<dbReference type="AlphaFoldDB" id="A0A7W7WEF3"/>
<evidence type="ECO:0000313" key="3">
    <source>
        <dbReference type="EMBL" id="MBB4944712.1"/>
    </source>
</evidence>
<proteinExistence type="predicted"/>